<keyword evidence="3" id="KW-0930">Antiviral protein</keyword>
<dbReference type="SUPFAM" id="SSF52540">
    <property type="entry name" value="P-loop containing nucleoside triphosphate hydrolases"/>
    <property type="match status" value="1"/>
</dbReference>
<dbReference type="EMBL" id="PDNC01000092">
    <property type="protein sequence ID" value="PGH00025.1"/>
    <property type="molecule type" value="Genomic_DNA"/>
</dbReference>
<dbReference type="Pfam" id="PF00270">
    <property type="entry name" value="DEAD"/>
    <property type="match status" value="1"/>
</dbReference>
<dbReference type="GO" id="GO:0005737">
    <property type="term" value="C:cytoplasm"/>
    <property type="evidence" value="ECO:0007669"/>
    <property type="project" value="TreeGrafter"/>
</dbReference>
<comment type="cofactor">
    <cofactor evidence="2">
        <name>Mg(2+)</name>
        <dbReference type="ChEBI" id="CHEBI:18420"/>
    </cofactor>
</comment>
<dbReference type="InterPro" id="IPR001650">
    <property type="entry name" value="Helicase_C-like"/>
</dbReference>
<keyword evidence="4" id="KW-0479">Metal-binding</keyword>
<dbReference type="Gene3D" id="1.10.1520.10">
    <property type="entry name" value="Ribonuclease III domain"/>
    <property type="match status" value="2"/>
</dbReference>
<dbReference type="SMART" id="SM00487">
    <property type="entry name" value="DEXDc"/>
    <property type="match status" value="1"/>
</dbReference>
<reference evidence="21 22" key="1">
    <citation type="submission" date="2017-10" db="EMBL/GenBank/DDBJ databases">
        <title>Comparative genomics in systemic dimorphic fungi from Ajellomycetaceae.</title>
        <authorList>
            <person name="Munoz J.F."/>
            <person name="Mcewen J.G."/>
            <person name="Clay O.K."/>
            <person name="Cuomo C.A."/>
        </authorList>
    </citation>
    <scope>NUCLEOTIDE SEQUENCE [LARGE SCALE GENOMIC DNA]</scope>
    <source>
        <strain evidence="21 22">UAMH130</strain>
    </source>
</reference>
<feature type="domain" description="Dicer dsRNA-binding fold" evidence="20">
    <location>
        <begin position="596"/>
        <end position="690"/>
    </location>
</feature>
<keyword evidence="7" id="KW-0378">Hydrolase</keyword>
<evidence type="ECO:0000256" key="4">
    <source>
        <dbReference type="ARBA" id="ARBA00022723"/>
    </source>
</evidence>
<evidence type="ECO:0000256" key="10">
    <source>
        <dbReference type="ARBA" id="ARBA00022842"/>
    </source>
</evidence>
<evidence type="ECO:0000313" key="22">
    <source>
        <dbReference type="Proteomes" id="UP000224080"/>
    </source>
</evidence>
<dbReference type="GO" id="GO:0051607">
    <property type="term" value="P:defense response to virus"/>
    <property type="evidence" value="ECO:0007669"/>
    <property type="project" value="UniProtKB-KW"/>
</dbReference>
<name>A0A2B7WTL9_9EURO</name>
<dbReference type="Pfam" id="PF00271">
    <property type="entry name" value="Helicase_C"/>
    <property type="match status" value="1"/>
</dbReference>
<feature type="region of interest" description="Disordered" evidence="16">
    <location>
        <begin position="1"/>
        <end position="23"/>
    </location>
</feature>
<evidence type="ECO:0000256" key="11">
    <source>
        <dbReference type="ARBA" id="ARBA00022884"/>
    </source>
</evidence>
<dbReference type="PROSITE" id="PS51194">
    <property type="entry name" value="HELICASE_CTER"/>
    <property type="match status" value="1"/>
</dbReference>
<dbReference type="GO" id="GO:0030422">
    <property type="term" value="P:siRNA processing"/>
    <property type="evidence" value="ECO:0007669"/>
    <property type="project" value="TreeGrafter"/>
</dbReference>
<evidence type="ECO:0000256" key="7">
    <source>
        <dbReference type="ARBA" id="ARBA00022801"/>
    </source>
</evidence>
<feature type="domain" description="Helicase C-terminal" evidence="19">
    <location>
        <begin position="399"/>
        <end position="583"/>
    </location>
</feature>
<comment type="function">
    <text evidence="14">Dicer-like endonuclease involved in cleaving double-stranded RNA in the RNA interference (RNAi) pathway. Produces 21 to 25 bp dsRNAs (siRNAs) which target the selective destruction of homologous RNAs leading to sequence-specific suppression of gene expression, called post-transcriptional gene silencing (PTGS). Part of a broad host defense response against viral infection and transposons.</text>
</comment>
<evidence type="ECO:0000256" key="14">
    <source>
        <dbReference type="ARBA" id="ARBA00025403"/>
    </source>
</evidence>
<keyword evidence="8" id="KW-0347">Helicase</keyword>
<keyword evidence="5" id="KW-0677">Repeat</keyword>
<dbReference type="Pfam" id="PF03368">
    <property type="entry name" value="Dicer_dimer"/>
    <property type="match status" value="1"/>
</dbReference>
<dbReference type="CDD" id="cd18034">
    <property type="entry name" value="DEXHc_dicer"/>
    <property type="match status" value="1"/>
</dbReference>
<dbReference type="GO" id="GO:0005634">
    <property type="term" value="C:nucleus"/>
    <property type="evidence" value="ECO:0007669"/>
    <property type="project" value="TreeGrafter"/>
</dbReference>
<gene>
    <name evidence="21" type="ORF">GX51_06024</name>
</gene>
<evidence type="ECO:0000256" key="12">
    <source>
        <dbReference type="ARBA" id="ARBA00023118"/>
    </source>
</evidence>
<keyword evidence="11 15" id="KW-0694">RNA-binding</keyword>
<evidence type="ECO:0008006" key="23">
    <source>
        <dbReference type="Google" id="ProtNLM"/>
    </source>
</evidence>
<protein>
    <recommendedName>
        <fullName evidence="23">Dicer-like protein 2</fullName>
    </recommendedName>
</protein>
<evidence type="ECO:0000256" key="15">
    <source>
        <dbReference type="PROSITE-ProRule" id="PRU00657"/>
    </source>
</evidence>
<dbReference type="SMART" id="SM00490">
    <property type="entry name" value="HELICc"/>
    <property type="match status" value="1"/>
</dbReference>
<evidence type="ECO:0000259" key="18">
    <source>
        <dbReference type="PROSITE" id="PS51192"/>
    </source>
</evidence>
<keyword evidence="9" id="KW-0067">ATP-binding</keyword>
<dbReference type="Pfam" id="PF00636">
    <property type="entry name" value="Ribonuclease_3"/>
    <property type="match status" value="2"/>
</dbReference>
<dbReference type="CDD" id="cd00593">
    <property type="entry name" value="RIBOc"/>
    <property type="match status" value="2"/>
</dbReference>
<comment type="caution">
    <text evidence="21">The sequence shown here is derived from an EMBL/GenBank/DDBJ whole genome shotgun (WGS) entry which is preliminary data.</text>
</comment>
<dbReference type="PROSITE" id="PS50142">
    <property type="entry name" value="RNASE_3_2"/>
    <property type="match status" value="2"/>
</dbReference>
<dbReference type="InterPro" id="IPR005034">
    <property type="entry name" value="Dicer_dimerisation"/>
</dbReference>
<comment type="similarity">
    <text evidence="15">Belongs to the helicase family. Dicer subfamily.</text>
</comment>
<comment type="cofactor">
    <cofactor evidence="1">
        <name>Mn(2+)</name>
        <dbReference type="ChEBI" id="CHEBI:29035"/>
    </cofactor>
</comment>
<dbReference type="PROSITE" id="PS51327">
    <property type="entry name" value="DICER_DSRBF"/>
    <property type="match status" value="1"/>
</dbReference>
<evidence type="ECO:0000259" key="19">
    <source>
        <dbReference type="PROSITE" id="PS51194"/>
    </source>
</evidence>
<evidence type="ECO:0000256" key="6">
    <source>
        <dbReference type="ARBA" id="ARBA00022741"/>
    </source>
</evidence>
<keyword evidence="13" id="KW-0464">Manganese</keyword>
<evidence type="ECO:0000256" key="9">
    <source>
        <dbReference type="ARBA" id="ARBA00022840"/>
    </source>
</evidence>
<dbReference type="GO" id="GO:0003723">
    <property type="term" value="F:RNA binding"/>
    <property type="evidence" value="ECO:0007669"/>
    <property type="project" value="UniProtKB-UniRule"/>
</dbReference>
<dbReference type="PROSITE" id="PS51192">
    <property type="entry name" value="HELICASE_ATP_BIND_1"/>
    <property type="match status" value="1"/>
</dbReference>
<dbReference type="PANTHER" id="PTHR14950:SF37">
    <property type="entry name" value="ENDORIBONUCLEASE DICER"/>
    <property type="match status" value="1"/>
</dbReference>
<feature type="compositionally biased region" description="Basic and acidic residues" evidence="16">
    <location>
        <begin position="1"/>
        <end position="11"/>
    </location>
</feature>
<dbReference type="GO" id="GO:0004525">
    <property type="term" value="F:ribonuclease III activity"/>
    <property type="evidence" value="ECO:0007669"/>
    <property type="project" value="InterPro"/>
</dbReference>
<dbReference type="Proteomes" id="UP000224080">
    <property type="component" value="Unassembled WGS sequence"/>
</dbReference>
<dbReference type="GO" id="GO:0005524">
    <property type="term" value="F:ATP binding"/>
    <property type="evidence" value="ECO:0007669"/>
    <property type="project" value="UniProtKB-KW"/>
</dbReference>
<organism evidence="21 22">
    <name type="scientific">Blastomyces parvus</name>
    <dbReference type="NCBI Taxonomy" id="2060905"/>
    <lineage>
        <taxon>Eukaryota</taxon>
        <taxon>Fungi</taxon>
        <taxon>Dikarya</taxon>
        <taxon>Ascomycota</taxon>
        <taxon>Pezizomycotina</taxon>
        <taxon>Eurotiomycetes</taxon>
        <taxon>Eurotiomycetidae</taxon>
        <taxon>Onygenales</taxon>
        <taxon>Ajellomycetaceae</taxon>
        <taxon>Blastomyces</taxon>
    </lineage>
</organism>
<sequence length="1485" mass="168008">MPPPREGDQNGRKRRRTSKEPDDILADSVLKNDLLENGCSSPPAFKPRAYQLEMLEASLRENIIIAMDTGSGKTQVAILRIRHELETCAADKLVWFLAPTVALADQQHKNISQQLSAYQTRLLLGSDNVNYWSTKKIWDDILLNIRIVVSTPQVLLDAMSNGFVTMSRIALLVFDEAHHCVENEAPNTLMQQFYHEQLQRTGTTDGLPHILGLTASPITKVDPIYLRKIEDNLNSRCETPRIHREELMRYVHRPELCTVIFQVDQSVGSDILQSLHQIVETIDIEQDPWIKRLKQKKDRRSQETLLNDMEKRKTFSITQMSRLRRQATSIHEDLGAWAADAFISEVLQRLRTKQAKQSADPLATLEREEENFVCETLSQLPINPSKQYWDSEPDLISTKVNLLIALLEKEYSSDFTGIIFAQQRSTVTMLAHLISKHPRLKDLIVPGAFLGNAGYPGRTSTITELHNMKTQKGSIDDLRSGKKNLLIATSVLEEGIDVSACHLVVCFDAINNLRSFIQRRGRARKERSKFIMFLDGDDKSQGKKWTTMEDVMKSMYEEDMRRVEDVWAKENIEEEEEGNESLRIESTRALLTFENARPHLEHFCATLQCDFTDTRPDFIVRERELDGMVTAKVMLPNVLDPKFRVISGAKWWRREQMALRDAAFQAYVKLYREGLVNDHLLPIHRMAVEDPGLEYSEKRPSLVKVAGRINPWAMVASCWETTKTFYQSEIEISSGSVLFPKMRLVLPIPLPCEISFKIFWNEKNTFTVCLRPLPSAHLRTSLVKYAADATRTILSSVFAHRMLPESLDFSCLFLPDMELTGEAIAEWCSSVDGKVPASDAVNYDAMGLRNLGLVRRLDKIRRPWTVERYRWMKRAYEDTQPDGMDGSSEVDEAEILHVEGTAWPKRTDFLHPVAHSDGLHLHHTAKKCYPARDCSIDKLPLKFSMFALLAPSIMHNIEIYLIAEQLNKTILKPVAFTDLSLVITAISASVAREATNYQRIEFLGDSILKFHTTLQLAAANPIWHEGLLSKAKEKVVSNKRLSYAAVETGLDEFILVDVFTGAKWRPPYNKDHLESEEQGIPQREMSTKTLADVVEALLGAATIEGGEAKTEKCLEIFLPEIRWIPFNDRLNALYDSVPEAYENTPTSWFQDAESLLGYSFNKKIFLVQAFNHPSNPGSTSSYQRLEFIGDAILDHIIVHHLFNSPRNLPHFDMHLMRTALANADFLAFLCISMSTEQARYEVVASSKETTLTSMTTHKTSLWQYMRHDTSWELTAAQQQAANRYQNLQADISAALEKSNTYPWALLSRLRAQKFFSDLIESVLGAIFVDSHGSLDACTAFLERIGLMKFLRRMLVEENMDIMHPKQRLGQEVGRMKVRYETEHVVDEKEKEGKGALGFWTCKVFIGDECVVEENEGVSLTEVEAKAAEAALAVIRARGGVNVCVDVGDNVSDNSGVGGGVDRDGGVGVGSNGTVASDGDGDILMN</sequence>
<evidence type="ECO:0000259" key="20">
    <source>
        <dbReference type="PROSITE" id="PS51327"/>
    </source>
</evidence>
<evidence type="ECO:0000259" key="17">
    <source>
        <dbReference type="PROSITE" id="PS50142"/>
    </source>
</evidence>
<evidence type="ECO:0000256" key="1">
    <source>
        <dbReference type="ARBA" id="ARBA00001936"/>
    </source>
</evidence>
<dbReference type="InterPro" id="IPR011545">
    <property type="entry name" value="DEAD/DEAH_box_helicase_dom"/>
</dbReference>
<evidence type="ECO:0000256" key="5">
    <source>
        <dbReference type="ARBA" id="ARBA00022737"/>
    </source>
</evidence>
<dbReference type="SUPFAM" id="SSF69065">
    <property type="entry name" value="RNase III domain-like"/>
    <property type="match status" value="2"/>
</dbReference>
<evidence type="ECO:0000256" key="13">
    <source>
        <dbReference type="ARBA" id="ARBA00023211"/>
    </source>
</evidence>
<dbReference type="OrthoDB" id="416741at2759"/>
<evidence type="ECO:0000313" key="21">
    <source>
        <dbReference type="EMBL" id="PGH00025.1"/>
    </source>
</evidence>
<dbReference type="Gene3D" id="3.30.160.380">
    <property type="entry name" value="Dicer dimerisation domain"/>
    <property type="match status" value="1"/>
</dbReference>
<dbReference type="InterPro" id="IPR000999">
    <property type="entry name" value="RNase_III_dom"/>
</dbReference>
<keyword evidence="22" id="KW-1185">Reference proteome</keyword>
<feature type="domain" description="RNase III" evidence="17">
    <location>
        <begin position="963"/>
        <end position="1106"/>
    </location>
</feature>
<feature type="region of interest" description="Disordered" evidence="16">
    <location>
        <begin position="1454"/>
        <end position="1485"/>
    </location>
</feature>
<evidence type="ECO:0000256" key="3">
    <source>
        <dbReference type="ARBA" id="ARBA00022721"/>
    </source>
</evidence>
<dbReference type="InterPro" id="IPR038248">
    <property type="entry name" value="Dicer_dimer_sf"/>
</dbReference>
<proteinExistence type="inferred from homology"/>
<dbReference type="GO" id="GO:0004386">
    <property type="term" value="F:helicase activity"/>
    <property type="evidence" value="ECO:0007669"/>
    <property type="project" value="UniProtKB-KW"/>
</dbReference>
<feature type="compositionally biased region" description="Gly residues" evidence="16">
    <location>
        <begin position="1455"/>
        <end position="1470"/>
    </location>
</feature>
<keyword evidence="6" id="KW-0547">Nucleotide-binding</keyword>
<dbReference type="FunFam" id="1.10.1520.10:FF:000032">
    <property type="entry name" value="Dicer-like protein 2"/>
    <property type="match status" value="1"/>
</dbReference>
<keyword evidence="10" id="KW-0460">Magnesium</keyword>
<dbReference type="GO" id="GO:0046872">
    <property type="term" value="F:metal ion binding"/>
    <property type="evidence" value="ECO:0007669"/>
    <property type="project" value="UniProtKB-KW"/>
</dbReference>
<dbReference type="GO" id="GO:0050688">
    <property type="term" value="P:regulation of defense response to virus"/>
    <property type="evidence" value="ECO:0007669"/>
    <property type="project" value="UniProtKB-KW"/>
</dbReference>
<evidence type="ECO:0000256" key="2">
    <source>
        <dbReference type="ARBA" id="ARBA00001946"/>
    </source>
</evidence>
<dbReference type="PANTHER" id="PTHR14950">
    <property type="entry name" value="DICER-RELATED"/>
    <property type="match status" value="1"/>
</dbReference>
<dbReference type="STRING" id="2060905.A0A2B7WTL9"/>
<dbReference type="Gene3D" id="3.40.50.300">
    <property type="entry name" value="P-loop containing nucleotide triphosphate hydrolases"/>
    <property type="match status" value="2"/>
</dbReference>
<feature type="domain" description="RNase III" evidence="17">
    <location>
        <begin position="1149"/>
        <end position="1331"/>
    </location>
</feature>
<evidence type="ECO:0000256" key="16">
    <source>
        <dbReference type="SAM" id="MobiDB-lite"/>
    </source>
</evidence>
<accession>A0A2B7WTL9</accession>
<dbReference type="SMART" id="SM00535">
    <property type="entry name" value="RIBOc"/>
    <property type="match status" value="2"/>
</dbReference>
<dbReference type="InterPro" id="IPR036389">
    <property type="entry name" value="RNase_III_sf"/>
</dbReference>
<dbReference type="InterPro" id="IPR027417">
    <property type="entry name" value="P-loop_NTPase"/>
</dbReference>
<dbReference type="InterPro" id="IPR014001">
    <property type="entry name" value="Helicase_ATP-bd"/>
</dbReference>
<keyword evidence="12" id="KW-0051">Antiviral defense</keyword>
<feature type="domain" description="Helicase ATP-binding" evidence="18">
    <location>
        <begin position="54"/>
        <end position="235"/>
    </location>
</feature>
<evidence type="ECO:0000256" key="8">
    <source>
        <dbReference type="ARBA" id="ARBA00022806"/>
    </source>
</evidence>